<keyword evidence="14" id="KW-0968">Cytoplasmic vesicle</keyword>
<keyword evidence="26" id="KW-1185">Reference proteome</keyword>
<evidence type="ECO:0000313" key="25">
    <source>
        <dbReference type="EnsemblMetazoa" id="XP_038050645.1"/>
    </source>
</evidence>
<reference evidence="25" key="1">
    <citation type="submission" date="2022-11" db="UniProtKB">
        <authorList>
            <consortium name="EnsemblMetazoa"/>
        </authorList>
    </citation>
    <scope>IDENTIFICATION</scope>
</reference>
<evidence type="ECO:0000256" key="11">
    <source>
        <dbReference type="ARBA" id="ARBA00023136"/>
    </source>
</evidence>
<evidence type="ECO:0000256" key="22">
    <source>
        <dbReference type="SAM" id="Phobius"/>
    </source>
</evidence>
<protein>
    <recommendedName>
        <fullName evidence="18">Lysosome-associated membrane glycoprotein 5</fullName>
    </recommendedName>
    <alternativeName>
        <fullName evidence="19">Lysosome-associated membrane protein 5</fullName>
    </alternativeName>
</protein>
<dbReference type="Pfam" id="PF01299">
    <property type="entry name" value="Lamp2-like_luminal"/>
    <property type="match status" value="1"/>
</dbReference>
<dbReference type="GO" id="GO:0005886">
    <property type="term" value="C:plasma membrane"/>
    <property type="evidence" value="ECO:0007669"/>
    <property type="project" value="UniProtKB-SubCell"/>
</dbReference>
<evidence type="ECO:0000256" key="15">
    <source>
        <dbReference type="ARBA" id="ARBA00029428"/>
    </source>
</evidence>
<keyword evidence="6 20" id="KW-0812">Transmembrane</keyword>
<evidence type="ECO:0000256" key="12">
    <source>
        <dbReference type="ARBA" id="ARBA00023180"/>
    </source>
</evidence>
<dbReference type="GO" id="GO:0031902">
    <property type="term" value="C:late endosome membrane"/>
    <property type="evidence" value="ECO:0007669"/>
    <property type="project" value="TreeGrafter"/>
</dbReference>
<evidence type="ECO:0000256" key="13">
    <source>
        <dbReference type="ARBA" id="ARBA00023273"/>
    </source>
</evidence>
<sequence length="336" mass="36814">MAKLLLCVLLLACSPCFRPGMSATTDAPTDATSEASTAQTTGQVSTKAGGTTVKSTATSGSTAFITTPATDEMTNATMEQTTMTTEITTDNTTTDNTTNEPTTMAITTPPVTTLPPPGKYVVNGSDGTCILMQFYLQVMITYKKTDGEVATTSVVFPDTSVPTGNCTDNSRYFSLAYPAHDDWHLRLDFNVEEKMYEMTSLTLQWKYEEPFFSDTDQMGDTDDIKFDDPKSLNVRADTGMTFECKIRKLQAESVNITLEEIKFQPYAQQSDDKGDFGKSELCDEDKPTKKPQGPADDTGMIVGIVLGSVAGVILIIGGLYFFMRHRRQRESYKSLD</sequence>
<keyword evidence="10" id="KW-0770">Synapse</keyword>
<keyword evidence="7 23" id="KW-0732">Signal</keyword>
<keyword evidence="9 22" id="KW-1133">Transmembrane helix</keyword>
<evidence type="ECO:0000256" key="2">
    <source>
        <dbReference type="ARBA" id="ARBA00004158"/>
    </source>
</evidence>
<evidence type="ECO:0000256" key="21">
    <source>
        <dbReference type="SAM" id="MobiDB-lite"/>
    </source>
</evidence>
<evidence type="ECO:0000256" key="20">
    <source>
        <dbReference type="PROSITE-ProRule" id="PRU00740"/>
    </source>
</evidence>
<evidence type="ECO:0000256" key="6">
    <source>
        <dbReference type="ARBA" id="ARBA00022692"/>
    </source>
</evidence>
<name>A0A913ZHX5_PATMI</name>
<dbReference type="OMA" id="CILMQFY"/>
<feature type="region of interest" description="Disordered" evidence="21">
    <location>
        <begin position="269"/>
        <end position="297"/>
    </location>
</feature>
<feature type="compositionally biased region" description="Low complexity" evidence="21">
    <location>
        <begin position="23"/>
        <end position="38"/>
    </location>
</feature>
<evidence type="ECO:0000256" key="9">
    <source>
        <dbReference type="ARBA" id="ARBA00022989"/>
    </source>
</evidence>
<dbReference type="CDD" id="cd12087">
    <property type="entry name" value="TM_EGFR-like"/>
    <property type="match status" value="1"/>
</dbReference>
<dbReference type="InterPro" id="IPR048528">
    <property type="entry name" value="Lamp2-like_luminal"/>
</dbReference>
<organism evidence="25 26">
    <name type="scientific">Patiria miniata</name>
    <name type="common">Bat star</name>
    <name type="synonym">Asterina miniata</name>
    <dbReference type="NCBI Taxonomy" id="46514"/>
    <lineage>
        <taxon>Eukaryota</taxon>
        <taxon>Metazoa</taxon>
        <taxon>Echinodermata</taxon>
        <taxon>Eleutherozoa</taxon>
        <taxon>Asterozoa</taxon>
        <taxon>Asteroidea</taxon>
        <taxon>Valvatacea</taxon>
        <taxon>Valvatida</taxon>
        <taxon>Asterinidae</taxon>
        <taxon>Patiria</taxon>
    </lineage>
</organism>
<evidence type="ECO:0000256" key="4">
    <source>
        <dbReference type="ARBA" id="ARBA00004279"/>
    </source>
</evidence>
<dbReference type="PRINTS" id="PR00336">
    <property type="entry name" value="LYSASSOCTDMP"/>
</dbReference>
<evidence type="ECO:0000256" key="18">
    <source>
        <dbReference type="ARBA" id="ARBA00074379"/>
    </source>
</evidence>
<accession>A0A913ZHX5</accession>
<dbReference type="PROSITE" id="PS51407">
    <property type="entry name" value="LAMP_3"/>
    <property type="match status" value="1"/>
</dbReference>
<comment type="caution">
    <text evidence="20">Lacks conserved residue(s) required for the propagation of feature annotation.</text>
</comment>
<feature type="chain" id="PRO_5037861303" description="Lysosome-associated membrane glycoprotein 5" evidence="23">
    <location>
        <begin position="23"/>
        <end position="336"/>
    </location>
</feature>
<evidence type="ECO:0000313" key="26">
    <source>
        <dbReference type="Proteomes" id="UP000887568"/>
    </source>
</evidence>
<evidence type="ECO:0000256" key="14">
    <source>
        <dbReference type="ARBA" id="ARBA00023329"/>
    </source>
</evidence>
<keyword evidence="13" id="KW-0966">Cell projection</keyword>
<evidence type="ECO:0000256" key="10">
    <source>
        <dbReference type="ARBA" id="ARBA00023018"/>
    </source>
</evidence>
<keyword evidence="12" id="KW-0325">Glycoprotein</keyword>
<evidence type="ECO:0000256" key="23">
    <source>
        <dbReference type="SAM" id="SignalP"/>
    </source>
</evidence>
<dbReference type="PANTHER" id="PTHR11506">
    <property type="entry name" value="LYSOSOME-ASSOCIATED MEMBRANE GLYCOPROTEIN"/>
    <property type="match status" value="1"/>
</dbReference>
<dbReference type="PANTHER" id="PTHR11506:SF35">
    <property type="entry name" value="LYSOSOME-ASSOCIATED MEMBRANE GLYCOPROTEIN 5"/>
    <property type="match status" value="1"/>
</dbReference>
<evidence type="ECO:0000256" key="8">
    <source>
        <dbReference type="ARBA" id="ARBA00022753"/>
    </source>
</evidence>
<comment type="similarity">
    <text evidence="5 20">Belongs to the LAMP family.</text>
</comment>
<evidence type="ECO:0000256" key="7">
    <source>
        <dbReference type="ARBA" id="ARBA00022729"/>
    </source>
</evidence>
<evidence type="ECO:0000256" key="17">
    <source>
        <dbReference type="ARBA" id="ARBA00060492"/>
    </source>
</evidence>
<evidence type="ECO:0000256" key="1">
    <source>
        <dbReference type="ARBA" id="ARBA00004151"/>
    </source>
</evidence>
<dbReference type="OrthoDB" id="6232933at2759"/>
<feature type="region of interest" description="Disordered" evidence="21">
    <location>
        <begin position="89"/>
        <end position="111"/>
    </location>
</feature>
<dbReference type="AlphaFoldDB" id="A0A913ZHX5"/>
<proteinExistence type="inferred from homology"/>
<dbReference type="InterPro" id="IPR002000">
    <property type="entry name" value="Lysosome-assoc_membr_glycop"/>
</dbReference>
<keyword evidence="8" id="KW-0967">Endosome</keyword>
<dbReference type="RefSeq" id="XP_038050645.1">
    <property type="nucleotide sequence ID" value="XM_038194717.1"/>
</dbReference>
<dbReference type="GeneID" id="119723837"/>
<evidence type="ECO:0000256" key="5">
    <source>
        <dbReference type="ARBA" id="ARBA00009644"/>
    </source>
</evidence>
<feature type="compositionally biased region" description="Basic and acidic residues" evidence="21">
    <location>
        <begin position="270"/>
        <end position="288"/>
    </location>
</feature>
<feature type="compositionally biased region" description="Polar residues" evidence="21">
    <location>
        <begin position="39"/>
        <end position="53"/>
    </location>
</feature>
<evidence type="ECO:0000256" key="19">
    <source>
        <dbReference type="ARBA" id="ARBA00076257"/>
    </source>
</evidence>
<evidence type="ECO:0000259" key="24">
    <source>
        <dbReference type="Pfam" id="PF01299"/>
    </source>
</evidence>
<feature type="signal peptide" evidence="23">
    <location>
        <begin position="1"/>
        <end position="22"/>
    </location>
</feature>
<dbReference type="Proteomes" id="UP000887568">
    <property type="component" value="Unplaced"/>
</dbReference>
<feature type="region of interest" description="Disordered" evidence="21">
    <location>
        <begin position="23"/>
        <end position="53"/>
    </location>
</feature>
<keyword evidence="11 20" id="KW-0472">Membrane</keyword>
<feature type="domain" description="Lysosome-associated membrane glycoprotein 2-like luminal" evidence="24">
    <location>
        <begin position="117"/>
        <end position="213"/>
    </location>
</feature>
<dbReference type="GO" id="GO:0072594">
    <property type="term" value="P:establishment of protein localization to organelle"/>
    <property type="evidence" value="ECO:0007669"/>
    <property type="project" value="TreeGrafter"/>
</dbReference>
<dbReference type="EnsemblMetazoa" id="XM_038194717.1">
    <property type="protein sequence ID" value="XP_038050645.1"/>
    <property type="gene ID" value="LOC119723837"/>
</dbReference>
<comment type="subcellular location">
    <subcellularLocation>
        <location evidence="4">Cell projection</location>
        <location evidence="4">Dendrite</location>
    </subcellularLocation>
    <subcellularLocation>
        <location evidence="17">Cell projection</location>
        <location evidence="17">Growth cone membrane</location>
        <topology evidence="17">Single-pass type I membrane protein</topology>
    </subcellularLocation>
    <subcellularLocation>
        <location evidence="15">Cytoplasmic vesicle</location>
        <location evidence="15">Secretory vesicle</location>
        <location evidence="15">Synaptic vesicle membrane</location>
        <topology evidence="15">Single-pass type I membrane protein</topology>
    </subcellularLocation>
    <subcellularLocation>
        <location evidence="2">Early endosome membrane</location>
        <topology evidence="2">Single-pass type I membrane protein</topology>
    </subcellularLocation>
    <subcellularLocation>
        <location evidence="1">Endoplasmic reticulum-Golgi intermediate compartment membrane</location>
        <topology evidence="1">Single-pass type I membrane protein</topology>
    </subcellularLocation>
    <subcellularLocation>
        <location evidence="20">Membrane</location>
        <topology evidence="20">Single-pass type I membrane protein</topology>
    </subcellularLocation>
    <subcellularLocation>
        <location evidence="3">Recycling endosome</location>
    </subcellularLocation>
</comment>
<feature type="transmembrane region" description="Helical" evidence="22">
    <location>
        <begin position="300"/>
        <end position="323"/>
    </location>
</feature>
<evidence type="ECO:0000256" key="3">
    <source>
        <dbReference type="ARBA" id="ARBA00004172"/>
    </source>
</evidence>
<comment type="function">
    <text evidence="16">Plays a role in short-term synaptic plasticity in a subset of GABAergic neurons in the brain.</text>
</comment>
<dbReference type="Gene3D" id="2.40.160.110">
    <property type="match status" value="1"/>
</dbReference>
<evidence type="ECO:0000256" key="16">
    <source>
        <dbReference type="ARBA" id="ARBA00053950"/>
    </source>
</evidence>
<dbReference type="GO" id="GO:0005765">
    <property type="term" value="C:lysosomal membrane"/>
    <property type="evidence" value="ECO:0007669"/>
    <property type="project" value="TreeGrafter"/>
</dbReference>